<evidence type="ECO:0000313" key="5">
    <source>
        <dbReference type="Proteomes" id="UP000317494"/>
    </source>
</evidence>
<evidence type="ECO:0000256" key="1">
    <source>
        <dbReference type="SAM" id="MobiDB-lite"/>
    </source>
</evidence>
<feature type="transmembrane region" description="Helical" evidence="2">
    <location>
        <begin position="249"/>
        <end position="271"/>
    </location>
</feature>
<name>A0A507DAB7_9FUNG</name>
<dbReference type="AlphaFoldDB" id="A0A507DAB7"/>
<feature type="transmembrane region" description="Helical" evidence="2">
    <location>
        <begin position="218"/>
        <end position="237"/>
    </location>
</feature>
<evidence type="ECO:0000313" key="3">
    <source>
        <dbReference type="EMBL" id="TPX41521.1"/>
    </source>
</evidence>
<proteinExistence type="predicted"/>
<dbReference type="OrthoDB" id="2128775at2759"/>
<keyword evidence="2" id="KW-0472">Membrane</keyword>
<feature type="transmembrane region" description="Helical" evidence="2">
    <location>
        <begin position="166"/>
        <end position="184"/>
    </location>
</feature>
<feature type="region of interest" description="Disordered" evidence="1">
    <location>
        <begin position="90"/>
        <end position="141"/>
    </location>
</feature>
<feature type="compositionally biased region" description="Gly residues" evidence="1">
    <location>
        <begin position="106"/>
        <end position="116"/>
    </location>
</feature>
<keyword evidence="2" id="KW-0812">Transmembrane</keyword>
<feature type="transmembrane region" description="Helical" evidence="2">
    <location>
        <begin position="41"/>
        <end position="66"/>
    </location>
</feature>
<gene>
    <name evidence="4" type="ORF">SeLEV6574_g02459</name>
    <name evidence="3" type="ORF">SeMB42_g05537</name>
</gene>
<dbReference type="Proteomes" id="UP000317494">
    <property type="component" value="Unassembled WGS sequence"/>
</dbReference>
<organism evidence="4 6">
    <name type="scientific">Synchytrium endobioticum</name>
    <dbReference type="NCBI Taxonomy" id="286115"/>
    <lineage>
        <taxon>Eukaryota</taxon>
        <taxon>Fungi</taxon>
        <taxon>Fungi incertae sedis</taxon>
        <taxon>Chytridiomycota</taxon>
        <taxon>Chytridiomycota incertae sedis</taxon>
        <taxon>Chytridiomycetes</taxon>
        <taxon>Synchytriales</taxon>
        <taxon>Synchytriaceae</taxon>
        <taxon>Synchytrium</taxon>
    </lineage>
</organism>
<evidence type="ECO:0000313" key="4">
    <source>
        <dbReference type="EMBL" id="TPX47758.1"/>
    </source>
</evidence>
<dbReference type="EMBL" id="QEAN01000268">
    <property type="protein sequence ID" value="TPX41521.1"/>
    <property type="molecule type" value="Genomic_DNA"/>
</dbReference>
<dbReference type="Proteomes" id="UP000320475">
    <property type="component" value="Unassembled WGS sequence"/>
</dbReference>
<evidence type="ECO:0000313" key="6">
    <source>
        <dbReference type="Proteomes" id="UP000320475"/>
    </source>
</evidence>
<keyword evidence="5" id="KW-1185">Reference proteome</keyword>
<reference evidence="5 6" key="1">
    <citation type="journal article" date="2019" name="Sci. Rep.">
        <title>Comparative genomics of chytrid fungi reveal insights into the obligate biotrophic and pathogenic lifestyle of Synchytrium endobioticum.</title>
        <authorList>
            <person name="van de Vossenberg B.T.L.H."/>
            <person name="Warris S."/>
            <person name="Nguyen H.D.T."/>
            <person name="van Gent-Pelzer M.P.E."/>
            <person name="Joly D.L."/>
            <person name="van de Geest H.C."/>
            <person name="Bonants P.J.M."/>
            <person name="Smith D.S."/>
            <person name="Levesque C.A."/>
            <person name="van der Lee T.A.J."/>
        </authorList>
    </citation>
    <scope>NUCLEOTIDE SEQUENCE [LARGE SCALE GENOMIC DNA]</scope>
    <source>
        <strain evidence="4 6">LEV6574</strain>
        <strain evidence="3 5">MB42</strain>
    </source>
</reference>
<comment type="caution">
    <text evidence="4">The sequence shown here is derived from an EMBL/GenBank/DDBJ whole genome shotgun (WGS) entry which is preliminary data.</text>
</comment>
<sequence>MPVTHYTRGYQHSIRAAMKSSFNYTTATDQRVPQLLPQWSAVYTLLLLWALAQLLKYVIVAAKHLFPRVMGGRRAYGPIGAGEEGSGISKYGATGAPPTPGAEGLARGGAGLGRGGASTSAATGEEEIETALAGGGPVSGREEEDLMGPYSAWTTRLEHASDALRTNLLLLLAASTLISLPIEYNCTTMYRHLENDYSRLGMSCGSCIANSTSNFTTILTWLFVAATMIWALLELFVSNPQSSSATRCALILVAQPLMVVVFIMAFARWSYLKGLMCSDKTLSTSTFTHYEEPTATKLDMYDLLVHGVNLL</sequence>
<evidence type="ECO:0000256" key="2">
    <source>
        <dbReference type="SAM" id="Phobius"/>
    </source>
</evidence>
<keyword evidence="2" id="KW-1133">Transmembrane helix</keyword>
<dbReference type="VEuPathDB" id="FungiDB:SeMB42_g05537"/>
<accession>A0A507DAB7</accession>
<dbReference type="EMBL" id="QEAM01000069">
    <property type="protein sequence ID" value="TPX47758.1"/>
    <property type="molecule type" value="Genomic_DNA"/>
</dbReference>
<protein>
    <submittedName>
        <fullName evidence="4">Uncharacterized protein</fullName>
    </submittedName>
</protein>